<dbReference type="OrthoDB" id="185373at2759"/>
<dbReference type="FunFam" id="1.25.40.10:FF:000344">
    <property type="entry name" value="Pentatricopeptide repeat-containing protein"/>
    <property type="match status" value="1"/>
</dbReference>
<dbReference type="Pfam" id="PF01535">
    <property type="entry name" value="PPR"/>
    <property type="match status" value="1"/>
</dbReference>
<evidence type="ECO:0000256" key="1">
    <source>
        <dbReference type="ARBA" id="ARBA00022737"/>
    </source>
</evidence>
<dbReference type="InterPro" id="IPR011990">
    <property type="entry name" value="TPR-like_helical_dom_sf"/>
</dbReference>
<reference evidence="3" key="1">
    <citation type="submission" date="2021-08" db="EMBL/GenBank/DDBJ databases">
        <title>WGS assembly of Ceratopteris richardii.</title>
        <authorList>
            <person name="Marchant D.B."/>
            <person name="Chen G."/>
            <person name="Jenkins J."/>
            <person name="Shu S."/>
            <person name="Leebens-Mack J."/>
            <person name="Grimwood J."/>
            <person name="Schmutz J."/>
            <person name="Soltis P."/>
            <person name="Soltis D."/>
            <person name="Chen Z.-H."/>
        </authorList>
    </citation>
    <scope>NUCLEOTIDE SEQUENCE</scope>
    <source>
        <strain evidence="3">Whitten #5841</strain>
        <tissue evidence="3">Leaf</tissue>
    </source>
</reference>
<dbReference type="InterPro" id="IPR002885">
    <property type="entry name" value="PPR_rpt"/>
</dbReference>
<dbReference type="PANTHER" id="PTHR24015:SF548">
    <property type="entry name" value="OS08G0340900 PROTEIN"/>
    <property type="match status" value="1"/>
</dbReference>
<feature type="repeat" description="PPR" evidence="2">
    <location>
        <begin position="493"/>
        <end position="527"/>
    </location>
</feature>
<feature type="repeat" description="PPR" evidence="2">
    <location>
        <begin position="88"/>
        <end position="122"/>
    </location>
</feature>
<dbReference type="Gene3D" id="1.25.40.10">
    <property type="entry name" value="Tetratricopeptide repeat domain"/>
    <property type="match status" value="4"/>
</dbReference>
<dbReference type="PANTHER" id="PTHR24015">
    <property type="entry name" value="OS07G0578800 PROTEIN-RELATED"/>
    <property type="match status" value="1"/>
</dbReference>
<dbReference type="FunFam" id="1.25.40.10:FF:000158">
    <property type="entry name" value="pentatricopeptide repeat-containing protein At2g33680"/>
    <property type="match status" value="1"/>
</dbReference>
<gene>
    <name evidence="3" type="ORF">KP509_02G043000</name>
</gene>
<keyword evidence="4" id="KW-1185">Reference proteome</keyword>
<evidence type="ECO:0000313" key="3">
    <source>
        <dbReference type="EMBL" id="KAH7443638.1"/>
    </source>
</evidence>
<keyword evidence="1" id="KW-0677">Repeat</keyword>
<protein>
    <recommendedName>
        <fullName evidence="5">Pentatricopeptide repeat-containing protein</fullName>
    </recommendedName>
</protein>
<comment type="caution">
    <text evidence="3">The sequence shown here is derived from an EMBL/GenBank/DDBJ whole genome shotgun (WGS) entry which is preliminary data.</text>
</comment>
<dbReference type="PROSITE" id="PS51375">
    <property type="entry name" value="PPR"/>
    <property type="match status" value="4"/>
</dbReference>
<evidence type="ECO:0008006" key="5">
    <source>
        <dbReference type="Google" id="ProtNLM"/>
    </source>
</evidence>
<evidence type="ECO:0000256" key="2">
    <source>
        <dbReference type="PROSITE-ProRule" id="PRU00708"/>
    </source>
</evidence>
<dbReference type="GO" id="GO:0009451">
    <property type="term" value="P:RNA modification"/>
    <property type="evidence" value="ECO:0007669"/>
    <property type="project" value="InterPro"/>
</dbReference>
<dbReference type="AlphaFoldDB" id="A0A8T2V963"/>
<dbReference type="GO" id="GO:0003723">
    <property type="term" value="F:RNA binding"/>
    <property type="evidence" value="ECO:0007669"/>
    <property type="project" value="InterPro"/>
</dbReference>
<dbReference type="EMBL" id="CM035407">
    <property type="protein sequence ID" value="KAH7443638.1"/>
    <property type="molecule type" value="Genomic_DNA"/>
</dbReference>
<dbReference type="InterPro" id="IPR046960">
    <property type="entry name" value="PPR_At4g14850-like_plant"/>
</dbReference>
<organism evidence="3 4">
    <name type="scientific">Ceratopteris richardii</name>
    <name type="common">Triangle waterfern</name>
    <dbReference type="NCBI Taxonomy" id="49495"/>
    <lineage>
        <taxon>Eukaryota</taxon>
        <taxon>Viridiplantae</taxon>
        <taxon>Streptophyta</taxon>
        <taxon>Embryophyta</taxon>
        <taxon>Tracheophyta</taxon>
        <taxon>Polypodiopsida</taxon>
        <taxon>Polypodiidae</taxon>
        <taxon>Polypodiales</taxon>
        <taxon>Pteridineae</taxon>
        <taxon>Pteridaceae</taxon>
        <taxon>Parkerioideae</taxon>
        <taxon>Ceratopteris</taxon>
    </lineage>
</organism>
<feature type="repeat" description="PPR" evidence="2">
    <location>
        <begin position="391"/>
        <end position="425"/>
    </location>
</feature>
<accession>A0A8T2V963</accession>
<dbReference type="GO" id="GO:0048731">
    <property type="term" value="P:system development"/>
    <property type="evidence" value="ECO:0007669"/>
    <property type="project" value="UniProtKB-ARBA"/>
</dbReference>
<proteinExistence type="predicted"/>
<evidence type="ECO:0000313" key="4">
    <source>
        <dbReference type="Proteomes" id="UP000825935"/>
    </source>
</evidence>
<dbReference type="Pfam" id="PF13041">
    <property type="entry name" value="PPR_2"/>
    <property type="match status" value="4"/>
</dbReference>
<name>A0A8T2V963_CERRI</name>
<dbReference type="Proteomes" id="UP000825935">
    <property type="component" value="Chromosome 2"/>
</dbReference>
<sequence length="629" mass="69666">MKKSVCNIITSQGSQEAKFTLEVSIVNLLKGCIKQNDIDKGRKLHAEVLQRGLLRTNIFIGSRIVQMYASCCEIRRAQQVFDEIHRHDLVCWNTLIAGYVQTGYNEEAFESFSQMRQQGLSPSSVTFCCILKACGNLRVLDRGQEIHTELVEKKLLEKNAMLGAVLVDMYMKCGAVAKAEESFSELLVWDTILWNVLIKGYVQHGYGNLALECLDQMKRDGLSPNPATFLCALQACSIIKAIDEGKKIHCEIARQMLFQKETMLGTALLDMYGKCGAPALAQEVFDMLPVRDTVSWNALLLGYFQNGYAETVFIKFKKMQQESVHYNTVTLLCALQACSNIESGIQVHAEIARKSCFMNEVALGNALVHMYANFGALTKAQEILEQLSQWNIVALTALIAGYCQHGHGGEALKFYEQMGERGIVPDAVTHSCILLACGTVGAAEMGKKVHAEIIARGFPSEDCILGSSLVDMYAKCGAITKAQEVFNDLPARNVDCWTTIITAFAKLGKHDIVFALFNEMVREEIQPNIVTFVVLLYACGSLGLVNKGGLYFELMCGTYGIVPTVDHCRCMVDLFGRLGHIDRAIAVVNDIPSSNYLSVWIALLDACKKSRNMNLGMFAFEHLARLGIN</sequence>
<dbReference type="NCBIfam" id="TIGR00756">
    <property type="entry name" value="PPR"/>
    <property type="match status" value="4"/>
</dbReference>
<feature type="repeat" description="PPR" evidence="2">
    <location>
        <begin position="190"/>
        <end position="224"/>
    </location>
</feature>